<dbReference type="PANTHER" id="PTHR10622:SF12">
    <property type="entry name" value="HET DOMAIN-CONTAINING PROTEIN"/>
    <property type="match status" value="1"/>
</dbReference>
<dbReference type="PANTHER" id="PTHR10622">
    <property type="entry name" value="HET DOMAIN-CONTAINING PROTEIN"/>
    <property type="match status" value="1"/>
</dbReference>
<reference evidence="3" key="1">
    <citation type="journal article" date="2023" name="Mol. Phylogenet. Evol.">
        <title>Genome-scale phylogeny and comparative genomics of the fungal order Sordariales.</title>
        <authorList>
            <person name="Hensen N."/>
            <person name="Bonometti L."/>
            <person name="Westerberg I."/>
            <person name="Brannstrom I.O."/>
            <person name="Guillou S."/>
            <person name="Cros-Aarteil S."/>
            <person name="Calhoun S."/>
            <person name="Haridas S."/>
            <person name="Kuo A."/>
            <person name="Mondo S."/>
            <person name="Pangilinan J."/>
            <person name="Riley R."/>
            <person name="LaButti K."/>
            <person name="Andreopoulos B."/>
            <person name="Lipzen A."/>
            <person name="Chen C."/>
            <person name="Yan M."/>
            <person name="Daum C."/>
            <person name="Ng V."/>
            <person name="Clum A."/>
            <person name="Steindorff A."/>
            <person name="Ohm R.A."/>
            <person name="Martin F."/>
            <person name="Silar P."/>
            <person name="Natvig D.O."/>
            <person name="Lalanne C."/>
            <person name="Gautier V."/>
            <person name="Ament-Velasquez S.L."/>
            <person name="Kruys A."/>
            <person name="Hutchinson M.I."/>
            <person name="Powell A.J."/>
            <person name="Barry K."/>
            <person name="Miller A.N."/>
            <person name="Grigoriev I.V."/>
            <person name="Debuchy R."/>
            <person name="Gladieux P."/>
            <person name="Hiltunen Thoren M."/>
            <person name="Johannesson H."/>
        </authorList>
    </citation>
    <scope>NUCLEOTIDE SEQUENCE</scope>
    <source>
        <strain evidence="3">PSN243</strain>
    </source>
</reference>
<protein>
    <submittedName>
        <fullName evidence="3">HET-domain-containing protein</fullName>
    </submittedName>
</protein>
<reference evidence="3" key="2">
    <citation type="submission" date="2023-05" db="EMBL/GenBank/DDBJ databases">
        <authorList>
            <consortium name="Lawrence Berkeley National Laboratory"/>
            <person name="Steindorff A."/>
            <person name="Hensen N."/>
            <person name="Bonometti L."/>
            <person name="Westerberg I."/>
            <person name="Brannstrom I.O."/>
            <person name="Guillou S."/>
            <person name="Cros-Aarteil S."/>
            <person name="Calhoun S."/>
            <person name="Haridas S."/>
            <person name="Kuo A."/>
            <person name="Mondo S."/>
            <person name="Pangilinan J."/>
            <person name="Riley R."/>
            <person name="Labutti K."/>
            <person name="Andreopoulos B."/>
            <person name="Lipzen A."/>
            <person name="Chen C."/>
            <person name="Yanf M."/>
            <person name="Daum C."/>
            <person name="Ng V."/>
            <person name="Clum A."/>
            <person name="Ohm R."/>
            <person name="Martin F."/>
            <person name="Silar P."/>
            <person name="Natvig D."/>
            <person name="Lalanne C."/>
            <person name="Gautier V."/>
            <person name="Ament-Velasquez S.L."/>
            <person name="Kruys A."/>
            <person name="Hutchinson M.I."/>
            <person name="Powell A.J."/>
            <person name="Barry K."/>
            <person name="Miller A.N."/>
            <person name="Grigoriev I.V."/>
            <person name="Debuchy R."/>
            <person name="Gladieux P."/>
            <person name="Thoren M.H."/>
            <person name="Johannesson H."/>
        </authorList>
    </citation>
    <scope>NUCLEOTIDE SEQUENCE</scope>
    <source>
        <strain evidence="3">PSN243</strain>
    </source>
</reference>
<feature type="domain" description="DUF8212" evidence="2">
    <location>
        <begin position="219"/>
        <end position="302"/>
    </location>
</feature>
<accession>A0AAV9G881</accession>
<evidence type="ECO:0000313" key="4">
    <source>
        <dbReference type="Proteomes" id="UP001321760"/>
    </source>
</evidence>
<comment type="caution">
    <text evidence="3">The sequence shown here is derived from an EMBL/GenBank/DDBJ whole genome shotgun (WGS) entry which is preliminary data.</text>
</comment>
<dbReference type="Pfam" id="PF06985">
    <property type="entry name" value="HET"/>
    <property type="match status" value="1"/>
</dbReference>
<keyword evidence="4" id="KW-1185">Reference proteome</keyword>
<dbReference type="Pfam" id="PF26640">
    <property type="entry name" value="DUF8212"/>
    <property type="match status" value="1"/>
</dbReference>
<gene>
    <name evidence="3" type="ORF">QBC34DRAFT_361006</name>
</gene>
<dbReference type="InterPro" id="IPR010730">
    <property type="entry name" value="HET"/>
</dbReference>
<organism evidence="3 4">
    <name type="scientific">Podospora aff. communis PSN243</name>
    <dbReference type="NCBI Taxonomy" id="3040156"/>
    <lineage>
        <taxon>Eukaryota</taxon>
        <taxon>Fungi</taxon>
        <taxon>Dikarya</taxon>
        <taxon>Ascomycota</taxon>
        <taxon>Pezizomycotina</taxon>
        <taxon>Sordariomycetes</taxon>
        <taxon>Sordariomycetidae</taxon>
        <taxon>Sordariales</taxon>
        <taxon>Podosporaceae</taxon>
        <taxon>Podospora</taxon>
    </lineage>
</organism>
<evidence type="ECO:0000259" key="1">
    <source>
        <dbReference type="Pfam" id="PF06985"/>
    </source>
</evidence>
<name>A0AAV9G881_9PEZI</name>
<dbReference type="EMBL" id="MU865983">
    <property type="protein sequence ID" value="KAK4444042.1"/>
    <property type="molecule type" value="Genomic_DNA"/>
</dbReference>
<evidence type="ECO:0000259" key="2">
    <source>
        <dbReference type="Pfam" id="PF26640"/>
    </source>
</evidence>
<dbReference type="AlphaFoldDB" id="A0AAV9G881"/>
<feature type="domain" description="Heterokaryon incompatibility" evidence="1">
    <location>
        <begin position="22"/>
        <end position="108"/>
    </location>
</feature>
<dbReference type="Proteomes" id="UP001321760">
    <property type="component" value="Unassembled WGS sequence"/>
</dbReference>
<dbReference type="InterPro" id="IPR058525">
    <property type="entry name" value="DUF8212"/>
</dbReference>
<sequence length="568" mass="65412">MKLINTSTEVLEEFVGLDIPEYAILSHTWEEEEVTFKDFTTGSCKGMKGYRKIEATCRLARESGLHYAWVDTCCIDKSSSAELTECINSMYRWYARSTICYVYLSDLPAATSLEAGLSCCRWFTRGWTLQELIAPRDIDFYDQEWHRRGEKSLLLRDLSSITGIRESVLCHEEPLSAISVAERMSWASTRQTTRVEDISYCLLGIFGVYMPMLYGEAENAFRRLQEEIIKSIPDVSILAWRRPRTDGPQTRTGERIYSSVLAASPSAFRRLDSVHHRPATLFKEFRTSNQGIMVQSRVVLEQMRPLKAFRYILPLYESDDNFEYGIRLRKLDTGKLVREDPFDLAKIDWGFSHLSVLKSLCLLTELPPYTSTSVWLVNLVRHNVLQIQLPKELKFRDIRPWSKWDDESQIFFAPQRAEFGCASAGIDGLLSQWVGKKGVVSAPVTCVFYAVVGWSLEGGEPLQCTVIDRRRFDTAVNDLNARVEEDDQSLVELLQHLDYYQIPRQSAVCFDTSREGMRAVVSFRTERVIDHTICRGPLWRVVFSWKFCKARDAPVEEGKKWSGRIQFD</sequence>
<evidence type="ECO:0000313" key="3">
    <source>
        <dbReference type="EMBL" id="KAK4444042.1"/>
    </source>
</evidence>
<proteinExistence type="predicted"/>